<evidence type="ECO:0000256" key="2">
    <source>
        <dbReference type="SAM" id="SignalP"/>
    </source>
</evidence>
<dbReference type="GeneID" id="36324628"/>
<dbReference type="AlphaFoldDB" id="A0A1X6MS15"/>
<protein>
    <submittedName>
        <fullName evidence="3">Uncharacterized protein</fullName>
    </submittedName>
</protein>
<feature type="region of interest" description="Disordered" evidence="1">
    <location>
        <begin position="195"/>
        <end position="217"/>
    </location>
</feature>
<proteinExistence type="predicted"/>
<name>A0A1X6MS15_9APHY</name>
<feature type="chain" id="PRO_5013118162" evidence="2">
    <location>
        <begin position="21"/>
        <end position="472"/>
    </location>
</feature>
<feature type="compositionally biased region" description="Low complexity" evidence="1">
    <location>
        <begin position="261"/>
        <end position="289"/>
    </location>
</feature>
<dbReference type="EMBL" id="KZ110603">
    <property type="protein sequence ID" value="OSX59016.1"/>
    <property type="molecule type" value="Genomic_DNA"/>
</dbReference>
<reference evidence="3 4" key="1">
    <citation type="submission" date="2017-04" db="EMBL/GenBank/DDBJ databases">
        <title>Genome Sequence of the Model Brown-Rot Fungus Postia placenta SB12.</title>
        <authorList>
            <consortium name="DOE Joint Genome Institute"/>
            <person name="Gaskell J."/>
            <person name="Kersten P."/>
            <person name="Larrondo L.F."/>
            <person name="Canessa P."/>
            <person name="Martinez D."/>
            <person name="Hibbett D."/>
            <person name="Schmoll M."/>
            <person name="Kubicek C.P."/>
            <person name="Martinez A.T."/>
            <person name="Yadav J."/>
            <person name="Master E."/>
            <person name="Magnuson J.K."/>
            <person name="James T."/>
            <person name="Yaver D."/>
            <person name="Berka R."/>
            <person name="Labutti K."/>
            <person name="Lipzen A."/>
            <person name="Aerts A."/>
            <person name="Barry K."/>
            <person name="Henrissat B."/>
            <person name="Blanchette R."/>
            <person name="Grigoriev I."/>
            <person name="Cullen D."/>
        </authorList>
    </citation>
    <scope>NUCLEOTIDE SEQUENCE [LARGE SCALE GENOMIC DNA]</scope>
    <source>
        <strain evidence="3 4">MAD-698-R-SB12</strain>
    </source>
</reference>
<dbReference type="Proteomes" id="UP000194127">
    <property type="component" value="Unassembled WGS sequence"/>
</dbReference>
<feature type="compositionally biased region" description="Pro residues" evidence="1">
    <location>
        <begin position="298"/>
        <end position="313"/>
    </location>
</feature>
<feature type="compositionally biased region" description="Basic residues" evidence="1">
    <location>
        <begin position="251"/>
        <end position="260"/>
    </location>
</feature>
<evidence type="ECO:0000313" key="4">
    <source>
        <dbReference type="Proteomes" id="UP000194127"/>
    </source>
</evidence>
<dbReference type="RefSeq" id="XP_024335810.1">
    <property type="nucleotide sequence ID" value="XM_024479678.1"/>
</dbReference>
<feature type="signal peptide" evidence="2">
    <location>
        <begin position="1"/>
        <end position="20"/>
    </location>
</feature>
<evidence type="ECO:0000313" key="3">
    <source>
        <dbReference type="EMBL" id="OSX59016.1"/>
    </source>
</evidence>
<sequence length="472" mass="48247">MFALTDLLVCLLQFFTTLWAWITSRTRSPSEVDIEAVLVAYSPTTGHPANQCPISKGNEGSRAGIVDTSHTPAAVSPGDPERYIQEVASATQASPTQCNTIASCSSSTDTFDCPLSPTPSCSSPCPSLDSSIASTPVSSCPGTPQFLPTVCGIAPVGVLGDDVPLPPPAEDAHLEGIKVPKCRPLQLPSAAHTLVDDIRPPAPPPADDAEADPFCLSAGSYSADGNWDTTSPADDAGPYSFSIYSSAAKTLRGHPGRRSKSAASSKPTSAAISSTPAPSSIHSTPSPASAVPPQDAVKPPPSSKPRAPVPPAAPRGVRPLRLPRGATKPCSVAPPAPLTPTAPLVIRKRKPVPSRAAPPRVCSAPSDATAERRASQLDDLIALVDAAITTGSLDAFAALGSAPHVGALGAGHAGSRVGPAGDVGHNRPRKMQQPICQLDLGEMGAAPRGKARLDLEPDGSGGDVMQCYGLAF</sequence>
<feature type="compositionally biased region" description="Low complexity" evidence="1">
    <location>
        <begin position="314"/>
        <end position="326"/>
    </location>
</feature>
<evidence type="ECO:0000256" key="1">
    <source>
        <dbReference type="SAM" id="MobiDB-lite"/>
    </source>
</evidence>
<feature type="region of interest" description="Disordered" evidence="1">
    <location>
        <begin position="250"/>
        <end position="370"/>
    </location>
</feature>
<keyword evidence="2" id="KW-0732">Signal</keyword>
<keyword evidence="4" id="KW-1185">Reference proteome</keyword>
<dbReference type="OrthoDB" id="10377064at2759"/>
<organism evidence="3 4">
    <name type="scientific">Postia placenta MAD-698-R-SB12</name>
    <dbReference type="NCBI Taxonomy" id="670580"/>
    <lineage>
        <taxon>Eukaryota</taxon>
        <taxon>Fungi</taxon>
        <taxon>Dikarya</taxon>
        <taxon>Basidiomycota</taxon>
        <taxon>Agaricomycotina</taxon>
        <taxon>Agaricomycetes</taxon>
        <taxon>Polyporales</taxon>
        <taxon>Adustoporiaceae</taxon>
        <taxon>Rhodonia</taxon>
    </lineage>
</organism>
<gene>
    <name evidence="3" type="ORF">POSPLADRAFT_1049159</name>
</gene>
<accession>A0A1X6MS15</accession>